<feature type="compositionally biased region" description="Low complexity" evidence="9">
    <location>
        <begin position="413"/>
        <end position="426"/>
    </location>
</feature>
<evidence type="ECO:0000313" key="13">
    <source>
        <dbReference type="RefSeq" id="XP_032820700.1"/>
    </source>
</evidence>
<feature type="compositionally biased region" description="Basic and acidic residues" evidence="9">
    <location>
        <begin position="478"/>
        <end position="489"/>
    </location>
</feature>
<dbReference type="RefSeq" id="XP_032820700.1">
    <property type="nucleotide sequence ID" value="XM_032964809.1"/>
</dbReference>
<feature type="transmembrane region" description="Helical" evidence="10">
    <location>
        <begin position="81"/>
        <end position="105"/>
    </location>
</feature>
<dbReference type="Proteomes" id="UP001318040">
    <property type="component" value="Chromosome 33"/>
</dbReference>
<dbReference type="KEGG" id="pmrn:116948287"/>
<feature type="region of interest" description="Disordered" evidence="9">
    <location>
        <begin position="407"/>
        <end position="435"/>
    </location>
</feature>
<dbReference type="InterPro" id="IPR001402">
    <property type="entry name" value="Prolrel_pep_rcpt"/>
</dbReference>
<accession>A0AAJ7X489</accession>
<dbReference type="PROSITE" id="PS50262">
    <property type="entry name" value="G_PROTEIN_RECEP_F1_2"/>
    <property type="match status" value="1"/>
</dbReference>
<evidence type="ECO:0000256" key="1">
    <source>
        <dbReference type="ARBA" id="ARBA00004141"/>
    </source>
</evidence>
<dbReference type="PRINTS" id="PR00237">
    <property type="entry name" value="GPCRRHODOPSN"/>
</dbReference>
<evidence type="ECO:0000256" key="5">
    <source>
        <dbReference type="ARBA" id="ARBA00023136"/>
    </source>
</evidence>
<dbReference type="GeneID" id="116948287"/>
<dbReference type="GO" id="GO:0043005">
    <property type="term" value="C:neuron projection"/>
    <property type="evidence" value="ECO:0007669"/>
    <property type="project" value="TreeGrafter"/>
</dbReference>
<sequence>MQQSSQKKNTDGNTSIALGSTSIYSPRKRAAVRLSGSDPTSTMNVSKVVAPRDQSMTPPQHLSQEQEHFEGFLVLLSLKQIFIPLYALLTLVGVSGNLLLILVIARTKRLHNATNFLLGNLALSDLLVCLTCVPISAAFAFEPRGWVYGALLCYLVALLQPATVHVSVLSLTAIALDRYVVVAYPIRRRVAVRSCALTAGFIWIASAALACPAALNTVYIDFRTEEPQNTNESELAIVVCEELWTGLEDQRLAYSCAMMIVSYLLPLLAVSASYCAISLTLRGRVPPGGAHCTVNARRTWHQKRRKTFRLLVMSVGTFALCWLPLQVFNLIRDLDPEVTLVSKHYFNVIQLCCHWVAMSSTCWNPFIYASLHHKFARAVRNRCWGGLCLARPQSAALARAAAACRGGGGGGRSTSRSPVGTSSLSSKSSRFHAPQPSHGVVYSLSVGSSCAAARLAAASASAAAVLEDSPGSGGGRAEAPREWRPRGADELPEFTPPGPGPARELQSPSLCGDKFP</sequence>
<feature type="transmembrane region" description="Helical" evidence="10">
    <location>
        <begin position="345"/>
        <end position="371"/>
    </location>
</feature>
<evidence type="ECO:0000256" key="10">
    <source>
        <dbReference type="SAM" id="Phobius"/>
    </source>
</evidence>
<dbReference type="PROSITE" id="PS00237">
    <property type="entry name" value="G_PROTEIN_RECEP_F1_1"/>
    <property type="match status" value="1"/>
</dbReference>
<feature type="transmembrane region" description="Helical" evidence="10">
    <location>
        <begin position="252"/>
        <end position="277"/>
    </location>
</feature>
<feature type="transmembrane region" description="Helical" evidence="10">
    <location>
        <begin position="117"/>
        <end position="141"/>
    </location>
</feature>
<dbReference type="InterPro" id="IPR000276">
    <property type="entry name" value="GPCR_Rhodpsn"/>
</dbReference>
<feature type="transmembrane region" description="Helical" evidence="10">
    <location>
        <begin position="307"/>
        <end position="325"/>
    </location>
</feature>
<comment type="subcellular location">
    <subcellularLocation>
        <location evidence="1">Membrane</location>
        <topology evidence="1">Multi-pass membrane protein</topology>
    </subcellularLocation>
</comment>
<comment type="similarity">
    <text evidence="8">Belongs to the G-protein coupled receptor 1 family.</text>
</comment>
<evidence type="ECO:0000256" key="7">
    <source>
        <dbReference type="ARBA" id="ARBA00023224"/>
    </source>
</evidence>
<dbReference type="AlphaFoldDB" id="A0AAJ7X489"/>
<dbReference type="PRINTS" id="PR01018">
    <property type="entry name" value="PRPRECEPTOR"/>
</dbReference>
<keyword evidence="4 8" id="KW-0297">G-protein coupled receptor</keyword>
<gene>
    <name evidence="13" type="primary">LOC116948287</name>
</gene>
<organism evidence="12 13">
    <name type="scientific">Petromyzon marinus</name>
    <name type="common">Sea lamprey</name>
    <dbReference type="NCBI Taxonomy" id="7757"/>
    <lineage>
        <taxon>Eukaryota</taxon>
        <taxon>Metazoa</taxon>
        <taxon>Chordata</taxon>
        <taxon>Craniata</taxon>
        <taxon>Vertebrata</taxon>
        <taxon>Cyclostomata</taxon>
        <taxon>Hyperoartia</taxon>
        <taxon>Petromyzontiformes</taxon>
        <taxon>Petromyzontidae</taxon>
        <taxon>Petromyzon</taxon>
    </lineage>
</organism>
<keyword evidence="6 8" id="KW-0675">Receptor</keyword>
<reference evidence="13" key="1">
    <citation type="submission" date="2025-08" db="UniProtKB">
        <authorList>
            <consortium name="RefSeq"/>
        </authorList>
    </citation>
    <scope>IDENTIFICATION</scope>
    <source>
        <tissue evidence="13">Sperm</tissue>
    </source>
</reference>
<feature type="region of interest" description="Disordered" evidence="9">
    <location>
        <begin position="464"/>
        <end position="516"/>
    </location>
</feature>
<evidence type="ECO:0000256" key="2">
    <source>
        <dbReference type="ARBA" id="ARBA00022692"/>
    </source>
</evidence>
<evidence type="ECO:0000256" key="6">
    <source>
        <dbReference type="ARBA" id="ARBA00023170"/>
    </source>
</evidence>
<dbReference type="SMART" id="SM01381">
    <property type="entry name" value="7TM_GPCR_Srsx"/>
    <property type="match status" value="1"/>
</dbReference>
<keyword evidence="5 10" id="KW-0472">Membrane</keyword>
<dbReference type="PANTHER" id="PTHR24235">
    <property type="entry name" value="NEUROPEPTIDE Y RECEPTOR"/>
    <property type="match status" value="1"/>
</dbReference>
<keyword evidence="3 10" id="KW-1133">Transmembrane helix</keyword>
<dbReference type="GO" id="GO:0005886">
    <property type="term" value="C:plasma membrane"/>
    <property type="evidence" value="ECO:0007669"/>
    <property type="project" value="TreeGrafter"/>
</dbReference>
<dbReference type="SUPFAM" id="SSF81321">
    <property type="entry name" value="Family A G protein-coupled receptor-like"/>
    <property type="match status" value="1"/>
</dbReference>
<proteinExistence type="inferred from homology"/>
<dbReference type="Gene3D" id="1.20.1070.10">
    <property type="entry name" value="Rhodopsin 7-helix transmembrane proteins"/>
    <property type="match status" value="1"/>
</dbReference>
<dbReference type="InterPro" id="IPR017452">
    <property type="entry name" value="GPCR_Rhodpsn_7TM"/>
</dbReference>
<dbReference type="GO" id="GO:0004983">
    <property type="term" value="F:neuropeptide Y receptor activity"/>
    <property type="evidence" value="ECO:0007669"/>
    <property type="project" value="InterPro"/>
</dbReference>
<evidence type="ECO:0000256" key="9">
    <source>
        <dbReference type="SAM" id="MobiDB-lite"/>
    </source>
</evidence>
<evidence type="ECO:0000256" key="4">
    <source>
        <dbReference type="ARBA" id="ARBA00023040"/>
    </source>
</evidence>
<feature type="region of interest" description="Disordered" evidence="9">
    <location>
        <begin position="1"/>
        <end position="22"/>
    </location>
</feature>
<keyword evidence="7 8" id="KW-0807">Transducer</keyword>
<feature type="domain" description="G-protein coupled receptors family 1 profile" evidence="11">
    <location>
        <begin position="96"/>
        <end position="368"/>
    </location>
</feature>
<evidence type="ECO:0000259" key="11">
    <source>
        <dbReference type="PROSITE" id="PS50262"/>
    </source>
</evidence>
<keyword evidence="2 8" id="KW-0812">Transmembrane</keyword>
<feature type="transmembrane region" description="Helical" evidence="10">
    <location>
        <begin position="195"/>
        <end position="215"/>
    </location>
</feature>
<evidence type="ECO:0000313" key="12">
    <source>
        <dbReference type="Proteomes" id="UP001318040"/>
    </source>
</evidence>
<name>A0AAJ7X489_PETMA</name>
<dbReference type="PANTHER" id="PTHR24235:SF19">
    <property type="entry name" value="PROLACTIN RELEASING PEPTIDE RECEPTOR-LIKE"/>
    <property type="match status" value="1"/>
</dbReference>
<dbReference type="GO" id="GO:0042923">
    <property type="term" value="F:neuropeptide binding"/>
    <property type="evidence" value="ECO:0007669"/>
    <property type="project" value="TreeGrafter"/>
</dbReference>
<evidence type="ECO:0000256" key="8">
    <source>
        <dbReference type="RuleBase" id="RU000688"/>
    </source>
</evidence>
<dbReference type="Pfam" id="PF00001">
    <property type="entry name" value="7tm_1"/>
    <property type="match status" value="1"/>
</dbReference>
<feature type="transmembrane region" description="Helical" evidence="10">
    <location>
        <begin position="147"/>
        <end position="174"/>
    </location>
</feature>
<protein>
    <submittedName>
        <fullName evidence="13">Prolactin-releasing peptide receptor-like</fullName>
    </submittedName>
</protein>
<evidence type="ECO:0000256" key="3">
    <source>
        <dbReference type="ARBA" id="ARBA00022989"/>
    </source>
</evidence>
<keyword evidence="12" id="KW-1185">Reference proteome</keyword>